<dbReference type="CDD" id="cd01127">
    <property type="entry name" value="TrwB_TraG_TraD_VirD4"/>
    <property type="match status" value="1"/>
</dbReference>
<keyword evidence="5 8" id="KW-1133">Transmembrane helix</keyword>
<keyword evidence="6 8" id="KW-0472">Membrane</keyword>
<protein>
    <recommendedName>
        <fullName evidence="11">Type IV secretory system conjugative DNA transfer family protein</fullName>
    </recommendedName>
</protein>
<keyword evidence="3" id="KW-1003">Cell membrane</keyword>
<feature type="region of interest" description="Disordered" evidence="7">
    <location>
        <begin position="643"/>
        <end position="690"/>
    </location>
</feature>
<accession>A0AAQ0LXL2</accession>
<comment type="caution">
    <text evidence="9">The sequence shown here is derived from an EMBL/GenBank/DDBJ whole genome shotgun (WGS) entry which is preliminary data.</text>
</comment>
<evidence type="ECO:0000256" key="5">
    <source>
        <dbReference type="ARBA" id="ARBA00022989"/>
    </source>
</evidence>
<evidence type="ECO:0000256" key="4">
    <source>
        <dbReference type="ARBA" id="ARBA00022692"/>
    </source>
</evidence>
<comment type="subcellular location">
    <subcellularLocation>
        <location evidence="1">Cell membrane</location>
        <topology evidence="1">Multi-pass membrane protein</topology>
    </subcellularLocation>
</comment>
<feature type="compositionally biased region" description="Basic and acidic residues" evidence="7">
    <location>
        <begin position="757"/>
        <end position="775"/>
    </location>
</feature>
<dbReference type="SUPFAM" id="SSF52540">
    <property type="entry name" value="P-loop containing nucleoside triphosphate hydrolases"/>
    <property type="match status" value="1"/>
</dbReference>
<reference evidence="9 10" key="1">
    <citation type="journal article" date="2016" name="Front. Microbiol.">
        <title>Comprehensive Phylogenetic Analysis of Bovine Non-aureus Staphylococci Species Based on Whole-Genome Sequencing.</title>
        <authorList>
            <person name="Naushad S."/>
            <person name="Barkema H.W."/>
            <person name="Luby C."/>
            <person name="Condas L.A."/>
            <person name="Nobrega D.B."/>
            <person name="Carson D.A."/>
            <person name="De Buck J."/>
        </authorList>
    </citation>
    <scope>NUCLEOTIDE SEQUENCE [LARGE SCALE GENOMIC DNA]</scope>
    <source>
        <strain evidence="9 10">SNUC 1349</strain>
    </source>
</reference>
<sequence>MPELFFSGRKLKKHWQISFSILAIIALYITHIINIFLGVIFNKEVSPKLDFSKVNENLFSFKYVTVHMIDQFNLFTIFLIFAVVVFALSYLMQGILFEEKGYSEADEVGLHGTAKWGDPNELRNGETFAKNKDSKYKSLNLLNKLTKNKKYEAKIEALKYNLNMESGYVLGKVPHEDKLLIMQDDTDIANQNVLVIGSSGSGKTQSYVLPNIINVKDKSIISVDPKGELKTLTAQMKKDQGYKVYQVDFLHFKEARYNPLYYVENELQAKTIANTMFTNVQDGGSGNSFFKDSATNILAALIIYVKVEYDKEEANMRKVIDVYNEYVQDEEKFNDWVDTFDKSHPAYDYMIAIKDLTDVTRKSVTATLNTCFDIFKVPEVQEMTSTSDFNFEDFIDEKSILYVKLSMEDDTFAPLTSVFFSQMISVYYDIASESEDNKLKRKIAMFLDEFANIGKIGKYAKTLATCRGLGLSMHTIIQNKAQLEKKNMYGHDEAKEILSNHDSKLLLRADRTDTTTTEWISKSLGDTTISQKKNDMTKSKGNISKQIGDNYMKRPLMTPEEVSALSNDECLLLVSGCQPLKLEKAFQYSVYPDMLTVGTDKGFEYNYDNIRSDLGYTDPVIEDNHYEYKEKISFSNYRQLQKQKEAEAEATKQREAEQTEEKQQERQQEQSNEANDKFNKQYENSVDKDKIKEELNNMSEAERQESLDSLNEFNSGFTPESNKVNGVSFNELNEETQNSIVNKSTESVSVNLGLSDKLNEKEQENKEKKQKEQLF</sequence>
<evidence type="ECO:0000313" key="10">
    <source>
        <dbReference type="Proteomes" id="UP000285579"/>
    </source>
</evidence>
<evidence type="ECO:0000256" key="8">
    <source>
        <dbReference type="SAM" id="Phobius"/>
    </source>
</evidence>
<feature type="region of interest" description="Disordered" evidence="7">
    <location>
        <begin position="738"/>
        <end position="775"/>
    </location>
</feature>
<evidence type="ECO:0008006" key="11">
    <source>
        <dbReference type="Google" id="ProtNLM"/>
    </source>
</evidence>
<evidence type="ECO:0000256" key="3">
    <source>
        <dbReference type="ARBA" id="ARBA00022475"/>
    </source>
</evidence>
<organism evidence="9 10">
    <name type="scientific">Staphylococcus xylosus</name>
    <dbReference type="NCBI Taxonomy" id="1288"/>
    <lineage>
        <taxon>Bacteria</taxon>
        <taxon>Bacillati</taxon>
        <taxon>Bacillota</taxon>
        <taxon>Bacilli</taxon>
        <taxon>Bacillales</taxon>
        <taxon>Staphylococcaceae</taxon>
        <taxon>Staphylococcus</taxon>
    </lineage>
</organism>
<dbReference type="AlphaFoldDB" id="A0AAQ0LXL2"/>
<dbReference type="EMBL" id="QXUI01000015">
    <property type="protein sequence ID" value="RIM90630.1"/>
    <property type="molecule type" value="Genomic_DNA"/>
</dbReference>
<name>A0AAQ0LXL2_STAXY</name>
<gene>
    <name evidence="9" type="ORF">BU104_13470</name>
</gene>
<evidence type="ECO:0000313" key="9">
    <source>
        <dbReference type="EMBL" id="RIM90630.1"/>
    </source>
</evidence>
<proteinExistence type="inferred from homology"/>
<dbReference type="InterPro" id="IPR003688">
    <property type="entry name" value="TraG/VirD4"/>
</dbReference>
<dbReference type="GO" id="GO:0005886">
    <property type="term" value="C:plasma membrane"/>
    <property type="evidence" value="ECO:0007669"/>
    <property type="project" value="UniProtKB-SubCell"/>
</dbReference>
<evidence type="ECO:0000256" key="2">
    <source>
        <dbReference type="ARBA" id="ARBA00008806"/>
    </source>
</evidence>
<evidence type="ECO:0000256" key="6">
    <source>
        <dbReference type="ARBA" id="ARBA00023136"/>
    </source>
</evidence>
<dbReference type="NCBIfam" id="NF045973">
    <property type="entry name" value="conju_CD1115"/>
    <property type="match status" value="1"/>
</dbReference>
<evidence type="ECO:0000256" key="7">
    <source>
        <dbReference type="SAM" id="MobiDB-lite"/>
    </source>
</evidence>
<dbReference type="InterPro" id="IPR027417">
    <property type="entry name" value="P-loop_NTPase"/>
</dbReference>
<keyword evidence="4 8" id="KW-0812">Transmembrane</keyword>
<dbReference type="InterPro" id="IPR051539">
    <property type="entry name" value="T4SS-coupling_protein"/>
</dbReference>
<evidence type="ECO:0000256" key="1">
    <source>
        <dbReference type="ARBA" id="ARBA00004651"/>
    </source>
</evidence>
<feature type="transmembrane region" description="Helical" evidence="8">
    <location>
        <begin position="21"/>
        <end position="41"/>
    </location>
</feature>
<dbReference type="PANTHER" id="PTHR37937:SF1">
    <property type="entry name" value="CONJUGATIVE TRANSFER: DNA TRANSPORT"/>
    <property type="match status" value="1"/>
</dbReference>
<dbReference type="Proteomes" id="UP000285579">
    <property type="component" value="Unassembled WGS sequence"/>
</dbReference>
<dbReference type="Gene3D" id="3.40.50.300">
    <property type="entry name" value="P-loop containing nucleotide triphosphate hydrolases"/>
    <property type="match status" value="2"/>
</dbReference>
<feature type="transmembrane region" description="Helical" evidence="8">
    <location>
        <begin position="72"/>
        <end position="92"/>
    </location>
</feature>
<feature type="compositionally biased region" description="Polar residues" evidence="7">
    <location>
        <begin position="738"/>
        <end position="752"/>
    </location>
</feature>
<dbReference type="RefSeq" id="WP_119517663.1">
    <property type="nucleotide sequence ID" value="NZ_QXUI01000015.1"/>
</dbReference>
<feature type="region of interest" description="Disordered" evidence="7">
    <location>
        <begin position="711"/>
        <end position="730"/>
    </location>
</feature>
<comment type="similarity">
    <text evidence="2">Belongs to the VirD4/TraG family.</text>
</comment>
<dbReference type="Pfam" id="PF02534">
    <property type="entry name" value="T4SS-DNA_transf"/>
    <property type="match status" value="1"/>
</dbReference>
<dbReference type="PANTHER" id="PTHR37937">
    <property type="entry name" value="CONJUGATIVE TRANSFER: DNA TRANSPORT"/>
    <property type="match status" value="1"/>
</dbReference>